<evidence type="ECO:0008006" key="5">
    <source>
        <dbReference type="Google" id="ProtNLM"/>
    </source>
</evidence>
<keyword evidence="4" id="KW-1185">Reference proteome</keyword>
<dbReference type="EMBL" id="VUYU01000003">
    <property type="protein sequence ID" value="NHZ33266.1"/>
    <property type="molecule type" value="Genomic_DNA"/>
</dbReference>
<sequence length="811" mass="86001">MIEHHDTASTTVTPAALPALNSFTRAAFRWGGVMLPLIALGMLFASMYMAQMTLSSGFTIHLSLIAIVALANAALMCAMLRGQDALARPLALLHAVATGASAAYALLLLPLTVTGVASLACHGRAFPLLASLAPLAALSATLAARRLHDQRARLSGGAPLPRAWPAVLLALALIGALELPSVITRVGMRMAAGQAPATSANGIRLLRYLGIERIILRRCYDEHRESADLAAIVLGMDGATSMEDARAIYYRLTGTPFSAMPHPVGNAWLPWKIYDRERHSAVVGGRVAKLRLTASRIDGTIDARAALGSLEWTMLFHNDAEHVSEARARIIVPAGAVVTRVSLWDDVGEHTLPAAGGATAREAEFAEPDVRRAPVLVTTAGRDRIMLNLPNVPGERELTVRIAMSVPLVLNEPGLGYLQLPSFSEHNFGIAPDLRHAVTVQSDSALRGAPGMREEAGDPLAFAVRGEVAEPLPGMGAAIIGALRTPAETHAWSPDPSTPGGAIVQVIGQQAARIPRRVALVIDGSAALAAQREQLARAATSFPGNLELGVIVAGGQAPHVFLHDTSDSLASVRHLQDIAFEGGHDNSAALLMAWEWAGASSDGAVVWIHGPQPLMPGSADALLQHYRQRPKQVRMYGLEAVTGPNVLWEKMDGIAALASVPRIASLHDDLVRLLTGWRPAAQQVVVERGRASAAQPAREQASAHLALLWAGERAAPLREHGAQATPAQAEELQGLDELLTDTWSAPPPALKTQAEKAEEAEKAEKAEEMAPSGEDGAISVGATWLMLAIALAVLGWRLRFHRRTPYPASPE</sequence>
<feature type="transmembrane region" description="Helical" evidence="2">
    <location>
        <begin position="27"/>
        <end position="48"/>
    </location>
</feature>
<comment type="caution">
    <text evidence="3">The sequence shown here is derived from an EMBL/GenBank/DDBJ whole genome shotgun (WGS) entry which is preliminary data.</text>
</comment>
<evidence type="ECO:0000313" key="3">
    <source>
        <dbReference type="EMBL" id="NHZ33266.1"/>
    </source>
</evidence>
<feature type="compositionally biased region" description="Basic and acidic residues" evidence="1">
    <location>
        <begin position="753"/>
        <end position="768"/>
    </location>
</feature>
<feature type="transmembrane region" description="Helical" evidence="2">
    <location>
        <begin position="92"/>
        <end position="113"/>
    </location>
</feature>
<evidence type="ECO:0000313" key="4">
    <source>
        <dbReference type="Proteomes" id="UP000785613"/>
    </source>
</evidence>
<dbReference type="Proteomes" id="UP000785613">
    <property type="component" value="Unassembled WGS sequence"/>
</dbReference>
<gene>
    <name evidence="3" type="ORF">F0185_06645</name>
</gene>
<proteinExistence type="predicted"/>
<feature type="transmembrane region" description="Helical" evidence="2">
    <location>
        <begin position="164"/>
        <end position="183"/>
    </location>
</feature>
<dbReference type="RefSeq" id="WP_167222743.1">
    <property type="nucleotide sequence ID" value="NZ_VUYU01000003.1"/>
</dbReference>
<feature type="transmembrane region" description="Helical" evidence="2">
    <location>
        <begin position="776"/>
        <end position="796"/>
    </location>
</feature>
<keyword evidence="2" id="KW-0812">Transmembrane</keyword>
<accession>A0ABX0LEM7</accession>
<evidence type="ECO:0000256" key="2">
    <source>
        <dbReference type="SAM" id="Phobius"/>
    </source>
</evidence>
<feature type="transmembrane region" description="Helical" evidence="2">
    <location>
        <begin position="125"/>
        <end position="144"/>
    </location>
</feature>
<keyword evidence="2" id="KW-0472">Membrane</keyword>
<evidence type="ECO:0000256" key="1">
    <source>
        <dbReference type="SAM" id="MobiDB-lite"/>
    </source>
</evidence>
<name>A0ABX0LEM7_9BURK</name>
<organism evidence="3 4">
    <name type="scientific">Massilia rubra</name>
    <dbReference type="NCBI Taxonomy" id="2607910"/>
    <lineage>
        <taxon>Bacteria</taxon>
        <taxon>Pseudomonadati</taxon>
        <taxon>Pseudomonadota</taxon>
        <taxon>Betaproteobacteria</taxon>
        <taxon>Burkholderiales</taxon>
        <taxon>Oxalobacteraceae</taxon>
        <taxon>Telluria group</taxon>
        <taxon>Massilia</taxon>
    </lineage>
</organism>
<feature type="region of interest" description="Disordered" evidence="1">
    <location>
        <begin position="744"/>
        <end position="774"/>
    </location>
</feature>
<protein>
    <recommendedName>
        <fullName evidence="5">VIT domain-containing protein</fullName>
    </recommendedName>
</protein>
<reference evidence="3 4" key="1">
    <citation type="submission" date="2019-09" db="EMBL/GenBank/DDBJ databases">
        <title>Taxonomy of Antarctic Massilia spp.: description of Massilia rubra sp. nov., Massilia aquatica sp. nov., Massilia mucilaginosa sp. nov., Massilia frigida sp. nov. isolated from streams, lakes and regoliths.</title>
        <authorList>
            <person name="Holochova P."/>
            <person name="Sedlacek I."/>
            <person name="Kralova S."/>
            <person name="Maslanova I."/>
            <person name="Busse H.-J."/>
            <person name="Stankova E."/>
            <person name="Vrbovska V."/>
            <person name="Kovarovic V."/>
            <person name="Bartak M."/>
            <person name="Svec P."/>
            <person name="Pantucek R."/>
        </authorList>
    </citation>
    <scope>NUCLEOTIDE SEQUENCE [LARGE SCALE GENOMIC DNA]</scope>
    <source>
        <strain evidence="3 4">CCM 8692</strain>
    </source>
</reference>
<feature type="transmembrane region" description="Helical" evidence="2">
    <location>
        <begin position="60"/>
        <end position="80"/>
    </location>
</feature>
<keyword evidence="2" id="KW-1133">Transmembrane helix</keyword>